<dbReference type="Proteomes" id="UP000461288">
    <property type="component" value="Unassembled WGS sequence"/>
</dbReference>
<protein>
    <submittedName>
        <fullName evidence="2">Uncharacterized protein</fullName>
    </submittedName>
</protein>
<evidence type="ECO:0000313" key="2">
    <source>
        <dbReference type="EMBL" id="MWK56890.1"/>
    </source>
</evidence>
<gene>
    <name evidence="2" type="ORF">GO594_12960</name>
</gene>
<evidence type="ECO:0000313" key="3">
    <source>
        <dbReference type="Proteomes" id="UP000461288"/>
    </source>
</evidence>
<comment type="caution">
    <text evidence="2">The sequence shown here is derived from an EMBL/GenBank/DDBJ whole genome shotgun (WGS) entry which is preliminary data.</text>
</comment>
<name>A0A7X3H868_9GAMM</name>
<dbReference type="PRINTS" id="PR01500">
    <property type="entry name" value="TROPOELASTIN"/>
</dbReference>
<dbReference type="RefSeq" id="WP_160481017.1">
    <property type="nucleotide sequence ID" value="NZ_WTFN01000027.1"/>
</dbReference>
<feature type="region of interest" description="Disordered" evidence="1">
    <location>
        <begin position="199"/>
        <end position="240"/>
    </location>
</feature>
<sequence>MAVQNPYKPGSIAGNLPLATQKAKGISPLPGVMPIAPAAIAKPLPLRIDGGIQGYQPPAPEQRYDIAGNPVPGNPTRAKAMQAQYDQPVMKGIPQGGIGGGVTPQPAADQPQGKGFLRGLADFGNGIVNTTVGGAEALLAGPLDWGRNGITSLSGGDPQSLPGGPTAFRDTANRRLSTGLGQLGGTASAVGDTALATLGANRRDGSDPSAPHPAGIGGAPSVALKQPASDGEGGLPAAEPVKVAPNGIGGFGETGIAGVVGRRGANGVMEFSNDPNDVAGAKGKAGGSIGDGVGTLSIMSGGAEGMQRNLAAAEIIRQTRRDNAGGGLSIVGDSTRGRGLDQQQAERVASANWDRQQQAKLEARQAGGIAGGLDQYFNNQLQRQATEQQIAARGLELQKQERLNGLLAGLDDQSRSPEERAQLREAYLQMTTPLKDQRTVSLGEVVDPATGQKYKSPLLVDLVKGTSTRIDGGQQAQAMTPQQLADLDETTQELAKQPGVNQRHIVLLNERRKAAGLEPLPAGGA</sequence>
<reference evidence="2 3" key="1">
    <citation type="submission" date="2019-12" db="EMBL/GenBank/DDBJ databases">
        <title>Draft genome sequence of Pseudomonas otitidis recovered from a chicken carcass.</title>
        <authorList>
            <person name="Vieira T.R."/>
            <person name="Oliviera E.F.C."/>
            <person name="Silva N.M.V."/>
            <person name="Sambrano G.E."/>
            <person name="Cibulski S.P."/>
            <person name="Cardoso M.R.I."/>
        </authorList>
    </citation>
    <scope>NUCLEOTIDE SEQUENCE [LARGE SCALE GENOMIC DNA]</scope>
    <source>
        <strain evidence="2 3">25_K</strain>
    </source>
</reference>
<dbReference type="EMBL" id="WTFN01000027">
    <property type="protein sequence ID" value="MWK56890.1"/>
    <property type="molecule type" value="Genomic_DNA"/>
</dbReference>
<evidence type="ECO:0000256" key="1">
    <source>
        <dbReference type="SAM" id="MobiDB-lite"/>
    </source>
</evidence>
<feature type="region of interest" description="Disordered" evidence="1">
    <location>
        <begin position="324"/>
        <end position="356"/>
    </location>
</feature>
<dbReference type="AlphaFoldDB" id="A0A7X3H868"/>
<organism evidence="2 3">
    <name type="scientific">Metapseudomonas otitidis</name>
    <dbReference type="NCBI Taxonomy" id="319939"/>
    <lineage>
        <taxon>Bacteria</taxon>
        <taxon>Pseudomonadati</taxon>
        <taxon>Pseudomonadota</taxon>
        <taxon>Gammaproteobacteria</taxon>
        <taxon>Pseudomonadales</taxon>
        <taxon>Pseudomonadaceae</taxon>
        <taxon>Metapseudomonas</taxon>
    </lineage>
</organism>
<accession>A0A7X3H868</accession>
<proteinExistence type="predicted"/>